<sequence>MIATAPMSSRASTDFADLPSYTRALHAYTQNLWAEARRNVERKAQENSSSAKRNSTGSHRSKRY</sequence>
<organism evidence="2 3">
    <name type="scientific">Sistotremastrum suecicum HHB10207 ss-3</name>
    <dbReference type="NCBI Taxonomy" id="1314776"/>
    <lineage>
        <taxon>Eukaryota</taxon>
        <taxon>Fungi</taxon>
        <taxon>Dikarya</taxon>
        <taxon>Basidiomycota</taxon>
        <taxon>Agaricomycotina</taxon>
        <taxon>Agaricomycetes</taxon>
        <taxon>Sistotremastrales</taxon>
        <taxon>Sistotremastraceae</taxon>
        <taxon>Sistotremastrum</taxon>
    </lineage>
</organism>
<evidence type="ECO:0000313" key="2">
    <source>
        <dbReference type="EMBL" id="KZT44571.1"/>
    </source>
</evidence>
<protein>
    <submittedName>
        <fullName evidence="2">Uncharacterized protein</fullName>
    </submittedName>
</protein>
<evidence type="ECO:0000313" key="3">
    <source>
        <dbReference type="Proteomes" id="UP000076798"/>
    </source>
</evidence>
<feature type="region of interest" description="Disordered" evidence="1">
    <location>
        <begin position="39"/>
        <end position="64"/>
    </location>
</feature>
<accession>A0A166JBM6</accession>
<evidence type="ECO:0000256" key="1">
    <source>
        <dbReference type="SAM" id="MobiDB-lite"/>
    </source>
</evidence>
<feature type="compositionally biased region" description="Polar residues" evidence="1">
    <location>
        <begin position="46"/>
        <end position="58"/>
    </location>
</feature>
<proteinExistence type="predicted"/>
<dbReference type="EMBL" id="KV428004">
    <property type="protein sequence ID" value="KZT44571.1"/>
    <property type="molecule type" value="Genomic_DNA"/>
</dbReference>
<reference evidence="2 3" key="1">
    <citation type="journal article" date="2016" name="Mol. Biol. Evol.">
        <title>Comparative Genomics of Early-Diverging Mushroom-Forming Fungi Provides Insights into the Origins of Lignocellulose Decay Capabilities.</title>
        <authorList>
            <person name="Nagy L.G."/>
            <person name="Riley R."/>
            <person name="Tritt A."/>
            <person name="Adam C."/>
            <person name="Daum C."/>
            <person name="Floudas D."/>
            <person name="Sun H."/>
            <person name="Yadav J.S."/>
            <person name="Pangilinan J."/>
            <person name="Larsson K.H."/>
            <person name="Matsuura K."/>
            <person name="Barry K."/>
            <person name="Labutti K."/>
            <person name="Kuo R."/>
            <person name="Ohm R.A."/>
            <person name="Bhattacharya S.S."/>
            <person name="Shirouzu T."/>
            <person name="Yoshinaga Y."/>
            <person name="Martin F.M."/>
            <person name="Grigoriev I.V."/>
            <person name="Hibbett D.S."/>
        </authorList>
    </citation>
    <scope>NUCLEOTIDE SEQUENCE [LARGE SCALE GENOMIC DNA]</scope>
    <source>
        <strain evidence="2 3">HHB10207 ss-3</strain>
    </source>
</reference>
<gene>
    <name evidence="2" type="ORF">SISSUDRAFT_1039110</name>
</gene>
<dbReference type="AlphaFoldDB" id="A0A166JBM6"/>
<dbReference type="Proteomes" id="UP000076798">
    <property type="component" value="Unassembled WGS sequence"/>
</dbReference>
<keyword evidence="3" id="KW-1185">Reference proteome</keyword>
<name>A0A166JBM6_9AGAM</name>